<feature type="chain" id="PRO_5034563273" description="C-type lectin domain-containing protein" evidence="2">
    <location>
        <begin position="25"/>
        <end position="150"/>
    </location>
</feature>
<evidence type="ECO:0000313" key="5">
    <source>
        <dbReference type="Proteomes" id="UP000694548"/>
    </source>
</evidence>
<dbReference type="InterPro" id="IPR016187">
    <property type="entry name" value="CTDL_fold"/>
</dbReference>
<dbReference type="InterPro" id="IPR001304">
    <property type="entry name" value="C-type_lectin-like"/>
</dbReference>
<dbReference type="Pfam" id="PF00059">
    <property type="entry name" value="Lectin_C"/>
    <property type="match status" value="1"/>
</dbReference>
<dbReference type="PANTHER" id="PTHR45784:SF3">
    <property type="entry name" value="C-TYPE LECTIN DOMAIN FAMILY 4 MEMBER K-LIKE-RELATED"/>
    <property type="match status" value="1"/>
</dbReference>
<dbReference type="PROSITE" id="PS00615">
    <property type="entry name" value="C_TYPE_LECTIN_1"/>
    <property type="match status" value="1"/>
</dbReference>
<dbReference type="SUPFAM" id="SSF56436">
    <property type="entry name" value="C-type lectin-like"/>
    <property type="match status" value="2"/>
</dbReference>
<dbReference type="InterPro" id="IPR016186">
    <property type="entry name" value="C-type_lectin-like/link_sf"/>
</dbReference>
<evidence type="ECO:0000259" key="3">
    <source>
        <dbReference type="PROSITE" id="PS50041"/>
    </source>
</evidence>
<keyword evidence="5" id="KW-1185">Reference proteome</keyword>
<accession>A0A8C6PWI5</accession>
<dbReference type="PROSITE" id="PS50041">
    <property type="entry name" value="C_TYPE_LECTIN_2"/>
    <property type="match status" value="1"/>
</dbReference>
<feature type="signal peptide" evidence="2">
    <location>
        <begin position="1"/>
        <end position="24"/>
    </location>
</feature>
<reference evidence="4" key="2">
    <citation type="submission" date="2025-08" db="UniProtKB">
        <authorList>
            <consortium name="Ensembl"/>
        </authorList>
    </citation>
    <scope>IDENTIFICATION</scope>
</reference>
<dbReference type="PANTHER" id="PTHR45784">
    <property type="entry name" value="C-TYPE LECTIN DOMAIN FAMILY 20 MEMBER A-RELATED"/>
    <property type="match status" value="1"/>
</dbReference>
<sequence>MLTIPTFHFCFQLLWIGWYDDVNSWRWSMSDPNFYQHDETFRLWVPGEPNNYAGIGENLASVRNLSENQKVKQLIPSGQAVWIGLYRDTWKWSDGSNSSFTYWRSGEPNSGTENCGAANLDVSGGWEDWGCEVKNYFVCYSGESPSAVFY</sequence>
<keyword evidence="1" id="KW-1015">Disulfide bond</keyword>
<dbReference type="Gene3D" id="3.10.100.10">
    <property type="entry name" value="Mannose-Binding Protein A, subunit A"/>
    <property type="match status" value="1"/>
</dbReference>
<dbReference type="SMART" id="SM00034">
    <property type="entry name" value="CLECT"/>
    <property type="match status" value="1"/>
</dbReference>
<dbReference type="GeneTree" id="ENSGT01100000263473"/>
<dbReference type="Proteomes" id="UP000694548">
    <property type="component" value="Chromosome sgr15"/>
</dbReference>
<feature type="domain" description="C-type lectin" evidence="3">
    <location>
        <begin position="56"/>
        <end position="140"/>
    </location>
</feature>
<protein>
    <recommendedName>
        <fullName evidence="3">C-type lectin domain-containing protein</fullName>
    </recommendedName>
</protein>
<name>A0A8C6PWI5_NOTFU</name>
<dbReference type="AlphaFoldDB" id="A0A8C6PWI5"/>
<proteinExistence type="predicted"/>
<reference evidence="4" key="3">
    <citation type="submission" date="2025-09" db="UniProtKB">
        <authorList>
            <consortium name="Ensembl"/>
        </authorList>
    </citation>
    <scope>IDENTIFICATION</scope>
</reference>
<dbReference type="InterPro" id="IPR018378">
    <property type="entry name" value="C-type_lectin_CS"/>
</dbReference>
<evidence type="ECO:0000313" key="4">
    <source>
        <dbReference type="Ensembl" id="ENSNFUP00015050145.1"/>
    </source>
</evidence>
<dbReference type="Ensembl" id="ENSNFUT00015052300.1">
    <property type="protein sequence ID" value="ENSNFUP00015050145.1"/>
    <property type="gene ID" value="ENSNFUG00015023574.1"/>
</dbReference>
<evidence type="ECO:0000256" key="1">
    <source>
        <dbReference type="ARBA" id="ARBA00023157"/>
    </source>
</evidence>
<evidence type="ECO:0000256" key="2">
    <source>
        <dbReference type="SAM" id="SignalP"/>
    </source>
</evidence>
<organism evidence="4 5">
    <name type="scientific">Nothobranchius furzeri</name>
    <name type="common">Turquoise killifish</name>
    <dbReference type="NCBI Taxonomy" id="105023"/>
    <lineage>
        <taxon>Eukaryota</taxon>
        <taxon>Metazoa</taxon>
        <taxon>Chordata</taxon>
        <taxon>Craniata</taxon>
        <taxon>Vertebrata</taxon>
        <taxon>Euteleostomi</taxon>
        <taxon>Actinopterygii</taxon>
        <taxon>Neopterygii</taxon>
        <taxon>Teleostei</taxon>
        <taxon>Neoteleostei</taxon>
        <taxon>Acanthomorphata</taxon>
        <taxon>Ovalentaria</taxon>
        <taxon>Atherinomorphae</taxon>
        <taxon>Cyprinodontiformes</taxon>
        <taxon>Nothobranchiidae</taxon>
        <taxon>Nothobranchius</taxon>
    </lineage>
</organism>
<reference evidence="4" key="1">
    <citation type="submission" date="2014-08" db="EMBL/GenBank/DDBJ databases">
        <authorList>
            <person name="Senf B."/>
            <person name="Petzold A."/>
            <person name="Downie B.R."/>
            <person name="Koch P."/>
            <person name="Platzer M."/>
        </authorList>
    </citation>
    <scope>NUCLEOTIDE SEQUENCE [LARGE SCALE GENOMIC DNA]</scope>
    <source>
        <strain evidence="4">GRZ</strain>
    </source>
</reference>
<keyword evidence="2" id="KW-0732">Signal</keyword>